<dbReference type="EMBL" id="BGZK01001181">
    <property type="protein sequence ID" value="GBP73650.1"/>
    <property type="molecule type" value="Genomic_DNA"/>
</dbReference>
<evidence type="ECO:0000313" key="2">
    <source>
        <dbReference type="Proteomes" id="UP000299102"/>
    </source>
</evidence>
<proteinExistence type="predicted"/>
<accession>A0A4C1YF41</accession>
<comment type="caution">
    <text evidence="1">The sequence shown here is derived from an EMBL/GenBank/DDBJ whole genome shotgun (WGS) entry which is preliminary data.</text>
</comment>
<organism evidence="1 2">
    <name type="scientific">Eumeta variegata</name>
    <name type="common">Bagworm moth</name>
    <name type="synonym">Eumeta japonica</name>
    <dbReference type="NCBI Taxonomy" id="151549"/>
    <lineage>
        <taxon>Eukaryota</taxon>
        <taxon>Metazoa</taxon>
        <taxon>Ecdysozoa</taxon>
        <taxon>Arthropoda</taxon>
        <taxon>Hexapoda</taxon>
        <taxon>Insecta</taxon>
        <taxon>Pterygota</taxon>
        <taxon>Neoptera</taxon>
        <taxon>Endopterygota</taxon>
        <taxon>Lepidoptera</taxon>
        <taxon>Glossata</taxon>
        <taxon>Ditrysia</taxon>
        <taxon>Tineoidea</taxon>
        <taxon>Psychidae</taxon>
        <taxon>Oiketicinae</taxon>
        <taxon>Eumeta</taxon>
    </lineage>
</organism>
<evidence type="ECO:0000313" key="1">
    <source>
        <dbReference type="EMBL" id="GBP73650.1"/>
    </source>
</evidence>
<name>A0A4C1YF41_EUMVA</name>
<dbReference type="Proteomes" id="UP000299102">
    <property type="component" value="Unassembled WGS sequence"/>
</dbReference>
<reference evidence="1 2" key="1">
    <citation type="journal article" date="2019" name="Commun. Biol.">
        <title>The bagworm genome reveals a unique fibroin gene that provides high tensile strength.</title>
        <authorList>
            <person name="Kono N."/>
            <person name="Nakamura H."/>
            <person name="Ohtoshi R."/>
            <person name="Tomita M."/>
            <person name="Numata K."/>
            <person name="Arakawa K."/>
        </authorList>
    </citation>
    <scope>NUCLEOTIDE SEQUENCE [LARGE SCALE GENOMIC DNA]</scope>
</reference>
<gene>
    <name evidence="1" type="ORF">EVAR_56329_1</name>
</gene>
<sequence>MPEWKGRVPLTRSHCERITHFRTVGVSGLIYPNTEAYPPTICLLSVRGIRTSSPPRWRYARRGQPTTFVGNAMTSTTDGLTYYPRIKDKLEGKRFESKEDDRPAYNFEISDVSKKEWSEVFFMWSKCMEKYIYTCLRHTDMQTHSNTHSKTHAHTHTQTHARTHAQLNTPTEVKCVVPNALRSMRYIYIDARAHASKSHSGEWFSSERMLPRKILCVRPEVFYEL</sequence>
<keyword evidence="2" id="KW-1185">Reference proteome</keyword>
<dbReference type="AlphaFoldDB" id="A0A4C1YF41"/>
<protein>
    <submittedName>
        <fullName evidence="1">Uncharacterized protein</fullName>
    </submittedName>
</protein>